<accession>A0A6I6JWJ4</accession>
<evidence type="ECO:0000259" key="1">
    <source>
        <dbReference type="PROSITE" id="PS50846"/>
    </source>
</evidence>
<dbReference type="SUPFAM" id="SSF55008">
    <property type="entry name" value="HMA, heavy metal-associated domain"/>
    <property type="match status" value="1"/>
</dbReference>
<dbReference type="GO" id="GO:0046872">
    <property type="term" value="F:metal ion binding"/>
    <property type="evidence" value="ECO:0007669"/>
    <property type="project" value="InterPro"/>
</dbReference>
<dbReference type="Pfam" id="PF00403">
    <property type="entry name" value="HMA"/>
    <property type="match status" value="1"/>
</dbReference>
<keyword evidence="3" id="KW-1185">Reference proteome</keyword>
<protein>
    <recommendedName>
        <fullName evidence="1">HMA domain-containing protein</fullName>
    </recommendedName>
</protein>
<dbReference type="InterPro" id="IPR006121">
    <property type="entry name" value="HMA_dom"/>
</dbReference>
<dbReference type="InterPro" id="IPR036163">
    <property type="entry name" value="HMA_dom_sf"/>
</dbReference>
<proteinExistence type="predicted"/>
<dbReference type="AlphaFoldDB" id="A0A6I6JWJ4"/>
<gene>
    <name evidence="2" type="ORF">GM418_12830</name>
</gene>
<dbReference type="Gene3D" id="3.30.70.100">
    <property type="match status" value="1"/>
</dbReference>
<feature type="domain" description="HMA" evidence="1">
    <location>
        <begin position="47"/>
        <end position="113"/>
    </location>
</feature>
<sequence>MKYETTGKNSMLLLKYFIKKSYNSFQKLYKIHTTQSTYICVKSFCKMEKVVLKTDLSCKHCVMKVEPVLKSQAGIIDYSVDLENPDKLVTINSEGANINSVIEGFEKAGYKAEKV</sequence>
<dbReference type="PROSITE" id="PS50846">
    <property type="entry name" value="HMA_2"/>
    <property type="match status" value="1"/>
</dbReference>
<dbReference type="KEGG" id="mcos:GM418_12830"/>
<reference evidence="2 3" key="1">
    <citation type="submission" date="2019-11" db="EMBL/GenBank/DDBJ databases">
        <authorList>
            <person name="Zheng R.K."/>
            <person name="Sun C.M."/>
        </authorList>
    </citation>
    <scope>NUCLEOTIDE SEQUENCE [LARGE SCALE GENOMIC DNA]</scope>
    <source>
        <strain evidence="2 3">WC007</strain>
    </source>
</reference>
<dbReference type="Proteomes" id="UP000428260">
    <property type="component" value="Chromosome"/>
</dbReference>
<evidence type="ECO:0000313" key="3">
    <source>
        <dbReference type="Proteomes" id="UP000428260"/>
    </source>
</evidence>
<evidence type="ECO:0000313" key="2">
    <source>
        <dbReference type="EMBL" id="QGY44512.1"/>
    </source>
</evidence>
<dbReference type="CDD" id="cd00371">
    <property type="entry name" value="HMA"/>
    <property type="match status" value="1"/>
</dbReference>
<name>A0A6I6JWJ4_9BACT</name>
<dbReference type="EMBL" id="CP046401">
    <property type="protein sequence ID" value="QGY44512.1"/>
    <property type="molecule type" value="Genomic_DNA"/>
</dbReference>
<organism evidence="2 3">
    <name type="scientific">Maribellus comscasis</name>
    <dbReference type="NCBI Taxonomy" id="2681766"/>
    <lineage>
        <taxon>Bacteria</taxon>
        <taxon>Pseudomonadati</taxon>
        <taxon>Bacteroidota</taxon>
        <taxon>Bacteroidia</taxon>
        <taxon>Marinilabiliales</taxon>
        <taxon>Prolixibacteraceae</taxon>
        <taxon>Maribellus</taxon>
    </lineage>
</organism>